<accession>A0A7K3NI25</accession>
<dbReference type="SUPFAM" id="SSF52540">
    <property type="entry name" value="P-loop containing nucleoside triphosphate hydrolases"/>
    <property type="match status" value="1"/>
</dbReference>
<evidence type="ECO:0000256" key="3">
    <source>
        <dbReference type="ARBA" id="ARBA00022840"/>
    </source>
</evidence>
<organism evidence="5 6">
    <name type="scientific">Desulfolutivibrio sulfodismutans</name>
    <dbReference type="NCBI Taxonomy" id="63561"/>
    <lineage>
        <taxon>Bacteria</taxon>
        <taxon>Pseudomonadati</taxon>
        <taxon>Thermodesulfobacteriota</taxon>
        <taxon>Desulfovibrionia</taxon>
        <taxon>Desulfovibrionales</taxon>
        <taxon>Desulfovibrionaceae</taxon>
        <taxon>Desulfolutivibrio</taxon>
    </lineage>
</organism>
<keyword evidence="6" id="KW-1185">Reference proteome</keyword>
<gene>
    <name evidence="5" type="ORF">G3N56_01725</name>
</gene>
<dbReference type="PANTHER" id="PTHR42788:SF13">
    <property type="entry name" value="ALIPHATIC SULFONATES IMPORT ATP-BINDING PROTEIN SSUB"/>
    <property type="match status" value="1"/>
</dbReference>
<dbReference type="Pfam" id="PF00005">
    <property type="entry name" value="ABC_tran"/>
    <property type="match status" value="1"/>
</dbReference>
<dbReference type="InterPro" id="IPR027417">
    <property type="entry name" value="P-loop_NTPase"/>
</dbReference>
<dbReference type="InterPro" id="IPR017871">
    <property type="entry name" value="ABC_transporter-like_CS"/>
</dbReference>
<dbReference type="GO" id="GO:0005524">
    <property type="term" value="F:ATP binding"/>
    <property type="evidence" value="ECO:0007669"/>
    <property type="project" value="UniProtKB-KW"/>
</dbReference>
<dbReference type="EMBL" id="JAAGRQ010000005">
    <property type="protein sequence ID" value="NDY55463.1"/>
    <property type="molecule type" value="Genomic_DNA"/>
</dbReference>
<proteinExistence type="predicted"/>
<sequence length="256" mass="27085">MHLTAQGIGMDYRRTGTAVTVLDNISLTLANGEFVSLLGPSGVGKTTLLRCLAGLTQPTRGCVLLGDRPLHGPAPGMAMVFQDYAATLFPWRTVLGNVLFGLEASGLSVSEGRGLALAALADVGLADVAAHHPWELSGGMQQRVAMARAMASGARLLLMDEPFASVDALTRVGLEDLLLRLWRERACSVLFVTHDVDEAIYLSDRVLVLGGLPARISGAVSVDLPRPRKQLSTRSDPAFADLRGELFALLGGEAAE</sequence>
<comment type="caution">
    <text evidence="5">The sequence shown here is derived from an EMBL/GenBank/DDBJ whole genome shotgun (WGS) entry which is preliminary data.</text>
</comment>
<feature type="domain" description="ABC transporter" evidence="4">
    <location>
        <begin position="3"/>
        <end position="236"/>
    </location>
</feature>
<protein>
    <submittedName>
        <fullName evidence="5">ABC transporter ATP-binding protein</fullName>
    </submittedName>
</protein>
<dbReference type="PROSITE" id="PS50893">
    <property type="entry name" value="ABC_TRANSPORTER_2"/>
    <property type="match status" value="1"/>
</dbReference>
<evidence type="ECO:0000256" key="2">
    <source>
        <dbReference type="ARBA" id="ARBA00022741"/>
    </source>
</evidence>
<dbReference type="Proteomes" id="UP000469724">
    <property type="component" value="Unassembled WGS sequence"/>
</dbReference>
<evidence type="ECO:0000313" key="5">
    <source>
        <dbReference type="EMBL" id="NDY55463.1"/>
    </source>
</evidence>
<evidence type="ECO:0000313" key="6">
    <source>
        <dbReference type="Proteomes" id="UP000469724"/>
    </source>
</evidence>
<keyword evidence="3 5" id="KW-0067">ATP-binding</keyword>
<reference evidence="5 6" key="1">
    <citation type="submission" date="2020-02" db="EMBL/GenBank/DDBJ databases">
        <title>Comparative genomics of sulfur disproportionating microorganisms.</title>
        <authorList>
            <person name="Ward L.M."/>
            <person name="Bertran E."/>
            <person name="Johnston D.T."/>
        </authorList>
    </citation>
    <scope>NUCLEOTIDE SEQUENCE [LARGE SCALE GENOMIC DNA]</scope>
    <source>
        <strain evidence="5 6">DSM 3696</strain>
    </source>
</reference>
<dbReference type="InterPro" id="IPR050166">
    <property type="entry name" value="ABC_transporter_ATP-bind"/>
</dbReference>
<evidence type="ECO:0000256" key="1">
    <source>
        <dbReference type="ARBA" id="ARBA00022448"/>
    </source>
</evidence>
<dbReference type="SMART" id="SM00382">
    <property type="entry name" value="AAA"/>
    <property type="match status" value="1"/>
</dbReference>
<name>A0A7K3NI25_9BACT</name>
<dbReference type="InterPro" id="IPR003593">
    <property type="entry name" value="AAA+_ATPase"/>
</dbReference>
<dbReference type="Gene3D" id="3.40.50.300">
    <property type="entry name" value="P-loop containing nucleotide triphosphate hydrolases"/>
    <property type="match status" value="1"/>
</dbReference>
<keyword evidence="2" id="KW-0547">Nucleotide-binding</keyword>
<dbReference type="CDD" id="cd03293">
    <property type="entry name" value="ABC_NrtD_SsuB_transporters"/>
    <property type="match status" value="1"/>
</dbReference>
<dbReference type="InterPro" id="IPR003439">
    <property type="entry name" value="ABC_transporter-like_ATP-bd"/>
</dbReference>
<dbReference type="PROSITE" id="PS00211">
    <property type="entry name" value="ABC_TRANSPORTER_1"/>
    <property type="match status" value="1"/>
</dbReference>
<dbReference type="PANTHER" id="PTHR42788">
    <property type="entry name" value="TAURINE IMPORT ATP-BINDING PROTEIN-RELATED"/>
    <property type="match status" value="1"/>
</dbReference>
<keyword evidence="1" id="KW-0813">Transport</keyword>
<dbReference type="GO" id="GO:0016887">
    <property type="term" value="F:ATP hydrolysis activity"/>
    <property type="evidence" value="ECO:0007669"/>
    <property type="project" value="InterPro"/>
</dbReference>
<evidence type="ECO:0000259" key="4">
    <source>
        <dbReference type="PROSITE" id="PS50893"/>
    </source>
</evidence>
<dbReference type="RefSeq" id="WP_163300520.1">
    <property type="nucleotide sequence ID" value="NZ_JAAGRQ010000005.1"/>
</dbReference>
<dbReference type="AlphaFoldDB" id="A0A7K3NI25"/>